<dbReference type="EMBL" id="LAZR01002404">
    <property type="protein sequence ID" value="KKN30462.1"/>
    <property type="molecule type" value="Genomic_DNA"/>
</dbReference>
<evidence type="ECO:0000256" key="4">
    <source>
        <dbReference type="ARBA" id="ARBA00022989"/>
    </source>
</evidence>
<feature type="transmembrane region" description="Helical" evidence="6">
    <location>
        <begin position="130"/>
        <end position="150"/>
    </location>
</feature>
<name>A0A0F9Q0E3_9ZZZZ</name>
<dbReference type="PIRSF" id="PIRSF035875">
    <property type="entry name" value="RNase_BN"/>
    <property type="match status" value="1"/>
</dbReference>
<dbReference type="NCBIfam" id="TIGR00765">
    <property type="entry name" value="yihY_not_rbn"/>
    <property type="match status" value="1"/>
</dbReference>
<sequence length="271" mass="30817">MPNKASQFIKEIYNAYIAHQLPFLAAGVTYFSFLSFFNLLFFLSGLLGFVFVNEEIKKMALDFIIKNIPLFQPLAEENLKAIENFRFSVSIGGIILLAYSSISIFLNINQGLDNIYDVRPQSNLKQIGKGLLVMVLILLSLLIAVCLSYLASFGDSIFQSLSMHVSLSQILSTLISYIFLFVTILLIYRFLVDVQITFSKVVPGTIFSVIVWKILEVIYKFYLDKFFSPSQIQGVTGFVIATLLWFYISMLVVFLGAELNLYLAKRKKTRH</sequence>
<evidence type="ECO:0000256" key="5">
    <source>
        <dbReference type="ARBA" id="ARBA00023136"/>
    </source>
</evidence>
<protein>
    <submittedName>
        <fullName evidence="7">Uncharacterized protein</fullName>
    </submittedName>
</protein>
<evidence type="ECO:0000256" key="3">
    <source>
        <dbReference type="ARBA" id="ARBA00022692"/>
    </source>
</evidence>
<keyword evidence="5 6" id="KW-0472">Membrane</keyword>
<feature type="transmembrane region" description="Helical" evidence="6">
    <location>
        <begin position="21"/>
        <end position="52"/>
    </location>
</feature>
<dbReference type="InterPro" id="IPR017039">
    <property type="entry name" value="Virul_fac_BrkB"/>
</dbReference>
<evidence type="ECO:0000256" key="6">
    <source>
        <dbReference type="SAM" id="Phobius"/>
    </source>
</evidence>
<feature type="transmembrane region" description="Helical" evidence="6">
    <location>
        <begin position="235"/>
        <end position="263"/>
    </location>
</feature>
<keyword evidence="2" id="KW-1003">Cell membrane</keyword>
<comment type="caution">
    <text evidence="7">The sequence shown here is derived from an EMBL/GenBank/DDBJ whole genome shotgun (WGS) entry which is preliminary data.</text>
</comment>
<feature type="transmembrane region" description="Helical" evidence="6">
    <location>
        <begin position="204"/>
        <end position="223"/>
    </location>
</feature>
<evidence type="ECO:0000313" key="7">
    <source>
        <dbReference type="EMBL" id="KKN30462.1"/>
    </source>
</evidence>
<dbReference type="AlphaFoldDB" id="A0A0F9Q0E3"/>
<accession>A0A0F9Q0E3</accession>
<proteinExistence type="predicted"/>
<dbReference type="PANTHER" id="PTHR30213">
    <property type="entry name" value="INNER MEMBRANE PROTEIN YHJD"/>
    <property type="match status" value="1"/>
</dbReference>
<evidence type="ECO:0000256" key="1">
    <source>
        <dbReference type="ARBA" id="ARBA00004651"/>
    </source>
</evidence>
<reference evidence="7" key="1">
    <citation type="journal article" date="2015" name="Nature">
        <title>Complex archaea that bridge the gap between prokaryotes and eukaryotes.</title>
        <authorList>
            <person name="Spang A."/>
            <person name="Saw J.H."/>
            <person name="Jorgensen S.L."/>
            <person name="Zaremba-Niedzwiedzka K."/>
            <person name="Martijn J."/>
            <person name="Lind A.E."/>
            <person name="van Eijk R."/>
            <person name="Schleper C."/>
            <person name="Guy L."/>
            <person name="Ettema T.J."/>
        </authorList>
    </citation>
    <scope>NUCLEOTIDE SEQUENCE</scope>
</reference>
<keyword evidence="4 6" id="KW-1133">Transmembrane helix</keyword>
<dbReference type="Pfam" id="PF03631">
    <property type="entry name" value="Virul_fac_BrkB"/>
    <property type="match status" value="1"/>
</dbReference>
<feature type="transmembrane region" description="Helical" evidence="6">
    <location>
        <begin position="170"/>
        <end position="192"/>
    </location>
</feature>
<feature type="transmembrane region" description="Helical" evidence="6">
    <location>
        <begin position="87"/>
        <end position="109"/>
    </location>
</feature>
<dbReference type="GO" id="GO:0005886">
    <property type="term" value="C:plasma membrane"/>
    <property type="evidence" value="ECO:0007669"/>
    <property type="project" value="UniProtKB-SubCell"/>
</dbReference>
<organism evidence="7">
    <name type="scientific">marine sediment metagenome</name>
    <dbReference type="NCBI Taxonomy" id="412755"/>
    <lineage>
        <taxon>unclassified sequences</taxon>
        <taxon>metagenomes</taxon>
        <taxon>ecological metagenomes</taxon>
    </lineage>
</organism>
<comment type="subcellular location">
    <subcellularLocation>
        <location evidence="1">Cell membrane</location>
        <topology evidence="1">Multi-pass membrane protein</topology>
    </subcellularLocation>
</comment>
<dbReference type="PANTHER" id="PTHR30213:SF0">
    <property type="entry name" value="UPF0761 MEMBRANE PROTEIN YIHY"/>
    <property type="match status" value="1"/>
</dbReference>
<keyword evidence="3 6" id="KW-0812">Transmembrane</keyword>
<evidence type="ECO:0000256" key="2">
    <source>
        <dbReference type="ARBA" id="ARBA00022475"/>
    </source>
</evidence>
<gene>
    <name evidence="7" type="ORF">LCGC14_0833890</name>
</gene>